<dbReference type="Proteomes" id="UP000887575">
    <property type="component" value="Unassembled WGS sequence"/>
</dbReference>
<dbReference type="WBParaSite" id="MBELARI_LOCUS7531">
    <property type="protein sequence ID" value="MBELARI_LOCUS7531"/>
    <property type="gene ID" value="MBELARI_LOCUS7531"/>
</dbReference>
<organism evidence="1 2">
    <name type="scientific">Mesorhabditis belari</name>
    <dbReference type="NCBI Taxonomy" id="2138241"/>
    <lineage>
        <taxon>Eukaryota</taxon>
        <taxon>Metazoa</taxon>
        <taxon>Ecdysozoa</taxon>
        <taxon>Nematoda</taxon>
        <taxon>Chromadorea</taxon>
        <taxon>Rhabditida</taxon>
        <taxon>Rhabditina</taxon>
        <taxon>Rhabditomorpha</taxon>
        <taxon>Rhabditoidea</taxon>
        <taxon>Rhabditidae</taxon>
        <taxon>Mesorhabditinae</taxon>
        <taxon>Mesorhabditis</taxon>
    </lineage>
</organism>
<proteinExistence type="predicted"/>
<name>A0AAF3FK87_9BILA</name>
<dbReference type="AlphaFoldDB" id="A0AAF3FK87"/>
<evidence type="ECO:0000313" key="2">
    <source>
        <dbReference type="WBParaSite" id="MBELARI_LOCUS7531"/>
    </source>
</evidence>
<evidence type="ECO:0000313" key="1">
    <source>
        <dbReference type="Proteomes" id="UP000887575"/>
    </source>
</evidence>
<keyword evidence="1" id="KW-1185">Reference proteome</keyword>
<accession>A0AAF3FK87</accession>
<protein>
    <submittedName>
        <fullName evidence="2">Uncharacterized protein</fullName>
    </submittedName>
</protein>
<reference evidence="2" key="1">
    <citation type="submission" date="2024-02" db="UniProtKB">
        <authorList>
            <consortium name="WormBaseParasite"/>
        </authorList>
    </citation>
    <scope>IDENTIFICATION</scope>
</reference>
<sequence length="74" mass="8692">MCFIDACEPFPSVINACERVSLDGWTSILQHDVLRIDVLFLVQWRESFRATILESHYVKTTREHDHSTCLRQNL</sequence>